<gene>
    <name evidence="1" type="ORF">L829_3101</name>
</gene>
<dbReference type="EMBL" id="JAOX01000001">
    <property type="protein sequence ID" value="ETZ89524.1"/>
    <property type="molecule type" value="Genomic_DNA"/>
</dbReference>
<comment type="caution">
    <text evidence="1">The sequence shown here is derived from an EMBL/GenBank/DDBJ whole genome shotgun (WGS) entry which is preliminary data.</text>
</comment>
<sequence length="42" mass="4838">MKDDKGLLPDGFFQFQGHRFDRQDAQFAPITGRERAARGLDE</sequence>
<organism evidence="1 2">
    <name type="scientific">Mycobacteroides abscessus MAB_030201_1075</name>
    <dbReference type="NCBI Taxonomy" id="1335410"/>
    <lineage>
        <taxon>Bacteria</taxon>
        <taxon>Bacillati</taxon>
        <taxon>Actinomycetota</taxon>
        <taxon>Actinomycetes</taxon>
        <taxon>Mycobacteriales</taxon>
        <taxon>Mycobacteriaceae</taxon>
        <taxon>Mycobacteroides</taxon>
        <taxon>Mycobacteroides abscessus</taxon>
    </lineage>
</organism>
<protein>
    <submittedName>
        <fullName evidence="1">Uncharacterized protein</fullName>
    </submittedName>
</protein>
<name>A0A829PQI6_9MYCO</name>
<evidence type="ECO:0000313" key="2">
    <source>
        <dbReference type="Proteomes" id="UP000019854"/>
    </source>
</evidence>
<evidence type="ECO:0000313" key="1">
    <source>
        <dbReference type="EMBL" id="ETZ89524.1"/>
    </source>
</evidence>
<dbReference type="Proteomes" id="UP000019854">
    <property type="component" value="Unassembled WGS sequence"/>
</dbReference>
<dbReference type="AlphaFoldDB" id="A0A829PQI6"/>
<proteinExistence type="predicted"/>
<accession>A0A829PQI6</accession>
<reference evidence="1 2" key="1">
    <citation type="submission" date="2014-01" db="EMBL/GenBank/DDBJ databases">
        <authorList>
            <person name="Zelazny A."/>
            <person name="Olivier K."/>
            <person name="Sampaio E.P."/>
            <person name="Holland S.M."/>
            <person name="Tallon L.J."/>
            <person name="Sadzewicz L.K."/>
            <person name="Sengamalay N."/>
            <person name="Fraser C.M."/>
            <person name="Hine E."/>
            <person name="Shefchek K.A."/>
            <person name="Das S.P."/>
            <person name="Shallom S.J."/>
            <person name="Agrawal S."/>
            <person name="Tettelin H."/>
        </authorList>
    </citation>
    <scope>NUCLEOTIDE SEQUENCE [LARGE SCALE GENOMIC DNA]</scope>
    <source>
        <strain evidence="1 2">MAB_030201_1075</strain>
    </source>
</reference>